<keyword evidence="5" id="KW-0479">Metal-binding</keyword>
<name>A0A9W6BQG5_9CHLO</name>
<evidence type="ECO:0000256" key="8">
    <source>
        <dbReference type="ARBA" id="ARBA00048809"/>
    </source>
</evidence>
<comment type="cofactor">
    <cofactor evidence="3">
        <name>Ni(2+)</name>
        <dbReference type="ChEBI" id="CHEBI:49786"/>
    </cofactor>
</comment>
<evidence type="ECO:0000256" key="5">
    <source>
        <dbReference type="ARBA" id="ARBA00022723"/>
    </source>
</evidence>
<gene>
    <name evidence="11" type="primary">PLEST004044</name>
    <name evidence="11" type="ORF">PLESTB_001114200</name>
</gene>
<comment type="caution">
    <text evidence="11">The sequence shown here is derived from an EMBL/GenBank/DDBJ whole genome shotgun (WGS) entry which is preliminary data.</text>
</comment>
<feature type="compositionally biased region" description="Low complexity" evidence="9">
    <location>
        <begin position="250"/>
        <end position="263"/>
    </location>
</feature>
<reference evidence="11 12" key="1">
    <citation type="journal article" date="2023" name="Commun. Biol.">
        <title>Reorganization of the ancestral sex-determining regions during the evolution of trioecy in Pleodorina starrii.</title>
        <authorList>
            <person name="Takahashi K."/>
            <person name="Suzuki S."/>
            <person name="Kawai-Toyooka H."/>
            <person name="Yamamoto K."/>
            <person name="Hamaji T."/>
            <person name="Ootsuki R."/>
            <person name="Yamaguchi H."/>
            <person name="Kawachi M."/>
            <person name="Higashiyama T."/>
            <person name="Nozaki H."/>
        </authorList>
    </citation>
    <scope>NUCLEOTIDE SEQUENCE [LARGE SCALE GENOMIC DNA]</scope>
    <source>
        <strain evidence="11 12">NIES-4479</strain>
    </source>
</reference>
<keyword evidence="7" id="KW-0464">Manganese</keyword>
<feature type="domain" description="Damage-control phosphatase ARMT1-like metal-binding" evidence="10">
    <location>
        <begin position="160"/>
        <end position="653"/>
    </location>
</feature>
<accession>A0A9W6BQG5</accession>
<evidence type="ECO:0000313" key="11">
    <source>
        <dbReference type="EMBL" id="GLC56501.1"/>
    </source>
</evidence>
<dbReference type="SUPFAM" id="SSF111321">
    <property type="entry name" value="AF1104-like"/>
    <property type="match status" value="1"/>
</dbReference>
<dbReference type="Gene3D" id="3.40.50.10880">
    <property type="entry name" value="Uncharacterised protein PF01937, DUF89, domain 3"/>
    <property type="match status" value="1"/>
</dbReference>
<feature type="compositionally biased region" description="Low complexity" evidence="9">
    <location>
        <begin position="50"/>
        <end position="60"/>
    </location>
</feature>
<feature type="compositionally biased region" description="Low complexity" evidence="9">
    <location>
        <begin position="69"/>
        <end position="78"/>
    </location>
</feature>
<comment type="similarity">
    <text evidence="4">Belongs to the damage-control phosphatase family. Sugar phosphate phosphatase III subfamily.</text>
</comment>
<organism evidence="11 12">
    <name type="scientific">Pleodorina starrii</name>
    <dbReference type="NCBI Taxonomy" id="330485"/>
    <lineage>
        <taxon>Eukaryota</taxon>
        <taxon>Viridiplantae</taxon>
        <taxon>Chlorophyta</taxon>
        <taxon>core chlorophytes</taxon>
        <taxon>Chlorophyceae</taxon>
        <taxon>CS clade</taxon>
        <taxon>Chlamydomonadales</taxon>
        <taxon>Volvocaceae</taxon>
        <taxon>Pleodorina</taxon>
    </lineage>
</organism>
<keyword evidence="12" id="KW-1185">Reference proteome</keyword>
<comment type="catalytic activity">
    <reaction evidence="1">
        <text>beta-D-fructose 1-phosphate + H2O = D-fructose + phosphate</text>
        <dbReference type="Rhea" id="RHEA:35603"/>
        <dbReference type="ChEBI" id="CHEBI:15377"/>
        <dbReference type="ChEBI" id="CHEBI:37721"/>
        <dbReference type="ChEBI" id="CHEBI:43474"/>
        <dbReference type="ChEBI" id="CHEBI:138881"/>
    </reaction>
</comment>
<dbReference type="GO" id="GO:0046872">
    <property type="term" value="F:metal ion binding"/>
    <property type="evidence" value="ECO:0007669"/>
    <property type="project" value="UniProtKB-KW"/>
</dbReference>
<feature type="region of interest" description="Disordered" evidence="9">
    <location>
        <begin position="250"/>
        <end position="273"/>
    </location>
</feature>
<keyword evidence="6" id="KW-0378">Hydrolase</keyword>
<protein>
    <submittedName>
        <fullName evidence="11">Hairy/enhancer-of-split with YRPW motif protein 2</fullName>
    </submittedName>
</protein>
<evidence type="ECO:0000256" key="1">
    <source>
        <dbReference type="ARBA" id="ARBA00001326"/>
    </source>
</evidence>
<dbReference type="EMBL" id="BRXU01000016">
    <property type="protein sequence ID" value="GLC56501.1"/>
    <property type="molecule type" value="Genomic_DNA"/>
</dbReference>
<dbReference type="InterPro" id="IPR002791">
    <property type="entry name" value="ARMT1-like_metal-bd"/>
</dbReference>
<evidence type="ECO:0000256" key="7">
    <source>
        <dbReference type="ARBA" id="ARBA00023211"/>
    </source>
</evidence>
<evidence type="ECO:0000313" key="12">
    <source>
        <dbReference type="Proteomes" id="UP001165080"/>
    </source>
</evidence>
<feature type="region of interest" description="Disordered" evidence="9">
    <location>
        <begin position="50"/>
        <end position="98"/>
    </location>
</feature>
<evidence type="ECO:0000256" key="3">
    <source>
        <dbReference type="ARBA" id="ARBA00001967"/>
    </source>
</evidence>
<dbReference type="InterPro" id="IPR036075">
    <property type="entry name" value="ARMT-1-like_metal-bd_sf"/>
</dbReference>
<comment type="catalytic activity">
    <reaction evidence="8">
        <text>beta-D-fructose 6-phosphate = dihydroxyacetone + D-glyceraldehyde 3-phosphate</text>
        <dbReference type="Rhea" id="RHEA:28002"/>
        <dbReference type="ChEBI" id="CHEBI:16016"/>
        <dbReference type="ChEBI" id="CHEBI:57634"/>
        <dbReference type="ChEBI" id="CHEBI:59776"/>
    </reaction>
</comment>
<dbReference type="PANTHER" id="PTHR12260">
    <property type="entry name" value="DAMAGE-CONTROL PHOSPHATASE ARMT1"/>
    <property type="match status" value="1"/>
</dbReference>
<proteinExistence type="inferred from homology"/>
<dbReference type="Pfam" id="PF01937">
    <property type="entry name" value="ARMT1-like_dom"/>
    <property type="match status" value="1"/>
</dbReference>
<sequence>MAWRTAQVRCVSPTASTSWRIPPASPAPSPPATAATPATALPAAATVVARRRTPAPARLPSCAPAPAQPSTRLLRRGSPPLPPSRHPPPAASTSNFADRPGRRMLTSAAAAAAAAAQAEAQAGPAGMPARLRAAGAAGGLPPPPYAPLVGSETGSFAHATITSRLPAILESTIRDVEAEAAARAAAEGWDEAAAAQAAAGLEELGRLRRAILEDAPLEPLHLPGAPEQTQVLLESANACVELAVSRQLQQQQQEQPQQQQQQQGSEGAPPAATRPTWLGLPWLLVECYMYGAVHAALQRQPRLAGMDPFSRQKAAAWAKSAAAAADLASEVELLRRALHADHQQDQRPPPPPSPPAAAAPGAAQEAPSAAAQAAALAGLSMALWGNKADLSLLVNAAGLDATALAATPPPSASLDRDGAGGGTTAAAVAAAAAPSRVIVDDSAAVWAAMEALRVRRRAAEAGGGGGGEVVRVDIVLDNSGLELFADLCLADLLTTAGVADRIVLHGKPIAWFVSDTIASDLEALLTSCEAEQPPPSAQVSAAAWQPVRRAAVRWRAHLASGRWRWEAHPFWCTPAPFCWMAAAAPDLYDSLARSDVVVFKGDLNYRKLAHDCRWPHKTPFAAALQGFRPAPLVALRTLKADVVVGLAVGQSQQLSAVDPDWLVNGKWGMVQAAL</sequence>
<feature type="region of interest" description="Disordered" evidence="9">
    <location>
        <begin position="341"/>
        <end position="365"/>
    </location>
</feature>
<dbReference type="InterPro" id="IPR039763">
    <property type="entry name" value="ARMT1"/>
</dbReference>
<dbReference type="GO" id="GO:0016791">
    <property type="term" value="F:phosphatase activity"/>
    <property type="evidence" value="ECO:0007669"/>
    <property type="project" value="TreeGrafter"/>
</dbReference>
<feature type="compositionally biased region" description="Pro residues" evidence="9">
    <location>
        <begin position="347"/>
        <end position="357"/>
    </location>
</feature>
<comment type="cofactor">
    <cofactor evidence="2">
        <name>Mn(2+)</name>
        <dbReference type="ChEBI" id="CHEBI:29035"/>
    </cofactor>
</comment>
<evidence type="ECO:0000256" key="9">
    <source>
        <dbReference type="SAM" id="MobiDB-lite"/>
    </source>
</evidence>
<dbReference type="Gene3D" id="1.20.930.60">
    <property type="match status" value="1"/>
</dbReference>
<feature type="region of interest" description="Disordered" evidence="9">
    <location>
        <begin position="1"/>
        <end position="38"/>
    </location>
</feature>
<evidence type="ECO:0000259" key="10">
    <source>
        <dbReference type="Pfam" id="PF01937"/>
    </source>
</evidence>
<evidence type="ECO:0000256" key="4">
    <source>
        <dbReference type="ARBA" id="ARBA00009519"/>
    </source>
</evidence>
<dbReference type="Proteomes" id="UP001165080">
    <property type="component" value="Unassembled WGS sequence"/>
</dbReference>
<feature type="compositionally biased region" description="Pro residues" evidence="9">
    <location>
        <begin position="79"/>
        <end position="90"/>
    </location>
</feature>
<dbReference type="AlphaFoldDB" id="A0A9W6BQG5"/>
<dbReference type="PANTHER" id="PTHR12260:SF6">
    <property type="entry name" value="DAMAGE-CONTROL PHOSPHATASE ARMT1"/>
    <property type="match status" value="1"/>
</dbReference>
<evidence type="ECO:0000256" key="2">
    <source>
        <dbReference type="ARBA" id="ARBA00001936"/>
    </source>
</evidence>
<dbReference type="GO" id="GO:0006974">
    <property type="term" value="P:DNA damage response"/>
    <property type="evidence" value="ECO:0007669"/>
    <property type="project" value="TreeGrafter"/>
</dbReference>
<evidence type="ECO:0000256" key="6">
    <source>
        <dbReference type="ARBA" id="ARBA00022801"/>
    </source>
</evidence>
<dbReference type="GO" id="GO:0005634">
    <property type="term" value="C:nucleus"/>
    <property type="evidence" value="ECO:0007669"/>
    <property type="project" value="TreeGrafter"/>
</dbReference>